<protein>
    <recommendedName>
        <fullName evidence="1">N-acetyltransferase domain-containing protein</fullName>
    </recommendedName>
</protein>
<dbReference type="GO" id="GO:0016747">
    <property type="term" value="F:acyltransferase activity, transferring groups other than amino-acyl groups"/>
    <property type="evidence" value="ECO:0007669"/>
    <property type="project" value="InterPro"/>
</dbReference>
<dbReference type="SUPFAM" id="SSF55729">
    <property type="entry name" value="Acyl-CoA N-acyltransferases (Nat)"/>
    <property type="match status" value="1"/>
</dbReference>
<dbReference type="Gene3D" id="3.40.630.30">
    <property type="match status" value="1"/>
</dbReference>
<dbReference type="RefSeq" id="WP_082603229.1">
    <property type="nucleotide sequence ID" value="NZ_BBFJ01000004.1"/>
</dbReference>
<dbReference type="InterPro" id="IPR000182">
    <property type="entry name" value="GNAT_dom"/>
</dbReference>
<comment type="caution">
    <text evidence="2">The sequence shown here is derived from an EMBL/GenBank/DDBJ whole genome shotgun (WGS) entry which is preliminary data.</text>
</comment>
<dbReference type="EMBL" id="AZEE01000030">
    <property type="protein sequence ID" value="KRK97055.1"/>
    <property type="molecule type" value="Genomic_DNA"/>
</dbReference>
<name>A0A0R1LMN9_9LACO</name>
<sequence>MKAVLSKENKDMKLQSVTTPYSAASLDLITTAFATAEHSDGHEAELVATLRQQPNYHPEFDVIAIDDQSRLVGHALLSEAVVGEQWPVLVLAPLAVLPKAQRQGIGRALIAELEKRAAETKFLAISILGDPAYYGQFGYQPAADFGVTAPMAVESKYFMLKPLGQKRLQSVRGKLQYDPAFGI</sequence>
<dbReference type="STRING" id="1423776.FD04_GL001915"/>
<keyword evidence="3" id="KW-1185">Reference proteome</keyword>
<reference evidence="2 3" key="1">
    <citation type="journal article" date="2015" name="Genome Announc.">
        <title>Expanding the biotechnology potential of lactobacilli through comparative genomics of 213 strains and associated genera.</title>
        <authorList>
            <person name="Sun Z."/>
            <person name="Harris H.M."/>
            <person name="McCann A."/>
            <person name="Guo C."/>
            <person name="Argimon S."/>
            <person name="Zhang W."/>
            <person name="Yang X."/>
            <person name="Jeffery I.B."/>
            <person name="Cooney J.C."/>
            <person name="Kagawa T.F."/>
            <person name="Liu W."/>
            <person name="Song Y."/>
            <person name="Salvetti E."/>
            <person name="Wrobel A."/>
            <person name="Rasinkangas P."/>
            <person name="Parkhill J."/>
            <person name="Rea M.C."/>
            <person name="O'Sullivan O."/>
            <person name="Ritari J."/>
            <person name="Douillard F.P."/>
            <person name="Paul Ross R."/>
            <person name="Yang R."/>
            <person name="Briner A.E."/>
            <person name="Felis G.E."/>
            <person name="de Vos W.M."/>
            <person name="Barrangou R."/>
            <person name="Klaenhammer T.R."/>
            <person name="Caufield P.W."/>
            <person name="Cui Y."/>
            <person name="Zhang H."/>
            <person name="O'Toole P.W."/>
        </authorList>
    </citation>
    <scope>NUCLEOTIDE SEQUENCE [LARGE SCALE GENOMIC DNA]</scope>
    <source>
        <strain evidence="2 3">DSM 19909</strain>
    </source>
</reference>
<feature type="domain" description="N-acetyltransferase" evidence="1">
    <location>
        <begin position="12"/>
        <end position="164"/>
    </location>
</feature>
<dbReference type="CDD" id="cd04301">
    <property type="entry name" value="NAT_SF"/>
    <property type="match status" value="1"/>
</dbReference>
<organism evidence="2 3">
    <name type="scientific">Secundilactobacillus odoratitofui DSM 19909 = JCM 15043</name>
    <dbReference type="NCBI Taxonomy" id="1423776"/>
    <lineage>
        <taxon>Bacteria</taxon>
        <taxon>Bacillati</taxon>
        <taxon>Bacillota</taxon>
        <taxon>Bacilli</taxon>
        <taxon>Lactobacillales</taxon>
        <taxon>Lactobacillaceae</taxon>
        <taxon>Secundilactobacillus</taxon>
    </lineage>
</organism>
<evidence type="ECO:0000313" key="2">
    <source>
        <dbReference type="EMBL" id="KRK97055.1"/>
    </source>
</evidence>
<gene>
    <name evidence="2" type="ORF">FD04_GL001915</name>
</gene>
<dbReference type="AlphaFoldDB" id="A0A0R1LMN9"/>
<proteinExistence type="predicted"/>
<dbReference type="PATRIC" id="fig|1423776.4.peg.1941"/>
<dbReference type="PROSITE" id="PS51186">
    <property type="entry name" value="GNAT"/>
    <property type="match status" value="1"/>
</dbReference>
<dbReference type="Proteomes" id="UP000051160">
    <property type="component" value="Unassembled WGS sequence"/>
</dbReference>
<evidence type="ECO:0000259" key="1">
    <source>
        <dbReference type="PROSITE" id="PS51186"/>
    </source>
</evidence>
<accession>A0A0R1LMN9</accession>
<dbReference type="InterPro" id="IPR016181">
    <property type="entry name" value="Acyl_CoA_acyltransferase"/>
</dbReference>
<dbReference type="Pfam" id="PF00583">
    <property type="entry name" value="Acetyltransf_1"/>
    <property type="match status" value="1"/>
</dbReference>
<evidence type="ECO:0000313" key="3">
    <source>
        <dbReference type="Proteomes" id="UP000051160"/>
    </source>
</evidence>